<dbReference type="GO" id="GO:0005634">
    <property type="term" value="C:nucleus"/>
    <property type="evidence" value="ECO:0007669"/>
    <property type="project" value="UniProtKB-SubCell"/>
</dbReference>
<dbReference type="GO" id="GO:0007064">
    <property type="term" value="P:mitotic sister chromatid cohesion"/>
    <property type="evidence" value="ECO:0007669"/>
    <property type="project" value="TreeGrafter"/>
</dbReference>
<sequence>MIVFNQDSLIHQHSNIATVWLLSTLGFKSSYKRISKKQIQEVSIPETCEMLAKSVEDEKTNLRVNSNLLYGVAVVYKQQINYLESDVVNIKSRLQRDMLKLNKGADKVLLNIPANFSESESAPNLKDTKSVFLHDDPLFDLNEDLLPPFDISIRAQSINQLRIKKYDLLNNTIHSSISDIDNADMLFSNKLPTEDDALNDIELAFDDNGYLLELNEQYTPENIENRPLDGDTDLGFDFSFGGDYHPRSDPGIGTGDKEPDGPTQIPKVDKLNIELRDILNKVPEVIASEKIKHKKSMRMKRSRETMIQIDKDISLTTDNLRHFRDCYLEFHQSNKKSKVPLNKEIIKMIHADLEIYTPVFESFSSVTGGVILQKNNEDDDFIDRLIKSNDLSEIEQTRRSTSRRNSRSSIASIPLNFNNENIADNEIIDYHDDFNYGDTFDYEPYPIEPIEEGIVIEADNDSTTTSKLSASGRRGSSLNSRFETVNEENENFDRDMIRTGSRGALDSKSSRFYDFLLTKIPEDQSSIVFNDIFNGSSNVRSIIIKSFYEILQLNNLNKIKINIINKEKFKLLNGGEFEVSI</sequence>
<dbReference type="PANTHER" id="PTHR12585:SF70">
    <property type="entry name" value="RAD21_REC8 N TERMINAL DOMAIN PROTEIN (AFU_ORTHOLOGUE AFUA_6G02900)"/>
    <property type="match status" value="1"/>
</dbReference>
<dbReference type="AlphaFoldDB" id="A0A9P8PIA2"/>
<dbReference type="InterPro" id="IPR006910">
    <property type="entry name" value="Rad21_Rec8_N"/>
</dbReference>
<proteinExistence type="predicted"/>
<organism evidence="4 5">
    <name type="scientific">Wickerhamomyces mucosus</name>
    <dbReference type="NCBI Taxonomy" id="1378264"/>
    <lineage>
        <taxon>Eukaryota</taxon>
        <taxon>Fungi</taxon>
        <taxon>Dikarya</taxon>
        <taxon>Ascomycota</taxon>
        <taxon>Saccharomycotina</taxon>
        <taxon>Saccharomycetes</taxon>
        <taxon>Phaffomycetales</taxon>
        <taxon>Wickerhamomycetaceae</taxon>
        <taxon>Wickerhamomyces</taxon>
    </lineage>
</organism>
<name>A0A9P8PIA2_9ASCO</name>
<evidence type="ECO:0000256" key="2">
    <source>
        <dbReference type="ARBA" id="ARBA00023242"/>
    </source>
</evidence>
<evidence type="ECO:0000256" key="1">
    <source>
        <dbReference type="ARBA" id="ARBA00004123"/>
    </source>
</evidence>
<dbReference type="GO" id="GO:0030892">
    <property type="term" value="C:mitotic cohesin complex"/>
    <property type="evidence" value="ECO:0007669"/>
    <property type="project" value="TreeGrafter"/>
</dbReference>
<evidence type="ECO:0000313" key="4">
    <source>
        <dbReference type="EMBL" id="KAH3671772.1"/>
    </source>
</evidence>
<dbReference type="PANTHER" id="PTHR12585">
    <property type="entry name" value="SCC1 / RAD21 FAMILY MEMBER"/>
    <property type="match status" value="1"/>
</dbReference>
<dbReference type="Proteomes" id="UP000769528">
    <property type="component" value="Unassembled WGS sequence"/>
</dbReference>
<comment type="subcellular location">
    <subcellularLocation>
        <location evidence="1">Nucleus</location>
    </subcellularLocation>
</comment>
<dbReference type="GO" id="GO:0003682">
    <property type="term" value="F:chromatin binding"/>
    <property type="evidence" value="ECO:0007669"/>
    <property type="project" value="TreeGrafter"/>
</dbReference>
<dbReference type="InterPro" id="IPR039781">
    <property type="entry name" value="Rad21/Rec8-like"/>
</dbReference>
<feature type="domain" description="Rad21/Rec8-like protein N-terminal" evidence="3">
    <location>
        <begin position="4"/>
        <end position="101"/>
    </location>
</feature>
<comment type="caution">
    <text evidence="4">The sequence shown here is derived from an EMBL/GenBank/DDBJ whole genome shotgun (WGS) entry which is preliminary data.</text>
</comment>
<reference evidence="4" key="2">
    <citation type="submission" date="2021-01" db="EMBL/GenBank/DDBJ databases">
        <authorList>
            <person name="Schikora-Tamarit M.A."/>
        </authorList>
    </citation>
    <scope>NUCLEOTIDE SEQUENCE</scope>
    <source>
        <strain evidence="4">CBS6341</strain>
    </source>
</reference>
<evidence type="ECO:0000313" key="5">
    <source>
        <dbReference type="Proteomes" id="UP000769528"/>
    </source>
</evidence>
<dbReference type="EMBL" id="JAEUBF010001269">
    <property type="protein sequence ID" value="KAH3671772.1"/>
    <property type="molecule type" value="Genomic_DNA"/>
</dbReference>
<keyword evidence="2" id="KW-0539">Nucleus</keyword>
<evidence type="ECO:0000259" key="3">
    <source>
        <dbReference type="Pfam" id="PF04825"/>
    </source>
</evidence>
<reference evidence="4" key="1">
    <citation type="journal article" date="2021" name="Open Biol.">
        <title>Shared evolutionary footprints suggest mitochondrial oxidative damage underlies multiple complex I losses in fungi.</title>
        <authorList>
            <person name="Schikora-Tamarit M.A."/>
            <person name="Marcet-Houben M."/>
            <person name="Nosek J."/>
            <person name="Gabaldon T."/>
        </authorList>
    </citation>
    <scope>NUCLEOTIDE SEQUENCE</scope>
    <source>
        <strain evidence="4">CBS6341</strain>
    </source>
</reference>
<protein>
    <recommendedName>
        <fullName evidence="3">Rad21/Rec8-like protein N-terminal domain-containing protein</fullName>
    </recommendedName>
</protein>
<dbReference type="OrthoDB" id="3980878at2759"/>
<keyword evidence="5" id="KW-1185">Reference proteome</keyword>
<accession>A0A9P8PIA2</accession>
<dbReference type="Pfam" id="PF04825">
    <property type="entry name" value="Rad21_Rec8_N"/>
    <property type="match status" value="1"/>
</dbReference>
<gene>
    <name evidence="4" type="ORF">WICMUC_004583</name>
</gene>